<dbReference type="RefSeq" id="WP_125041975.1">
    <property type="nucleotide sequence ID" value="NZ_BHWB01000010.1"/>
</dbReference>
<name>A0A401LXM3_9BACE</name>
<comment type="caution">
    <text evidence="1">The sequence shown here is derived from an EMBL/GenBank/DDBJ whole genome shotgun (WGS) entry which is preliminary data.</text>
</comment>
<dbReference type="Proteomes" id="UP000288079">
    <property type="component" value="Unassembled WGS sequence"/>
</dbReference>
<dbReference type="AlphaFoldDB" id="A0A401LXM3"/>
<dbReference type="OrthoDB" id="1061777at2"/>
<protein>
    <submittedName>
        <fullName evidence="1">Uncharacterized protein</fullName>
    </submittedName>
</protein>
<keyword evidence="2" id="KW-1185">Reference proteome</keyword>
<sequence>MNMDEHKLTYEQFKADILQWKNTHREEYCRFARLMTNGDERQYLAICRSIFKQLPKIKTEWELCWNDDSKDDFNDIDLLFKEESVPKQIVETFQKQRENNNSNDSVLVSLWGRVKSFFSGKYRHITLLAPLVLSWLYYGKSFEAMVSMIDKQMKHPKVDNADRQSCSFVAKQIIDVSIKNGFRTKADWDRYFSMNDAIRKGNIGEWALQSVTDEMKAGNDNNACTTNLEETNIDTTTAQRTAGKKKIQERPLAEYLDCENKEAVIQCIRNFVTVNTNAVHQALPFYVLKELRLVAGMHTAKEYSVGLTLQFPDLLTLKSESAIRQAVGFLKTARHVIKDGKDQSALLIESDENRELFQTLVESIRDIIGTDKDTDMAE</sequence>
<dbReference type="InterPro" id="IPR046106">
    <property type="entry name" value="DUF6043"/>
</dbReference>
<proteinExistence type="predicted"/>
<gene>
    <name evidence="1" type="ORF">KGMB02408_32080</name>
</gene>
<dbReference type="EMBL" id="BHWB01000010">
    <property type="protein sequence ID" value="GCB36263.1"/>
    <property type="molecule type" value="Genomic_DNA"/>
</dbReference>
<reference evidence="1 2" key="1">
    <citation type="submission" date="2018-10" db="EMBL/GenBank/DDBJ databases">
        <title>Draft Genome Sequence of Bacteroides sp. KCTC 15687.</title>
        <authorList>
            <person name="Yu S.Y."/>
            <person name="Kim J.S."/>
            <person name="Oh B.S."/>
            <person name="Park S.H."/>
            <person name="Kang S.W."/>
            <person name="Park J.E."/>
            <person name="Choi S.H."/>
            <person name="Han K.I."/>
            <person name="Lee K.C."/>
            <person name="Eom M.K."/>
            <person name="Suh M.K."/>
            <person name="Lee D.H."/>
            <person name="Yoon H."/>
            <person name="Kim B."/>
            <person name="Yang S.J."/>
            <person name="Lee J.S."/>
            <person name="Lee J.H."/>
        </authorList>
    </citation>
    <scope>NUCLEOTIDE SEQUENCE [LARGE SCALE GENOMIC DNA]</scope>
    <source>
        <strain evidence="1 2">KCTC 15687</strain>
    </source>
</reference>
<dbReference type="Pfam" id="PF19509">
    <property type="entry name" value="DUF6043"/>
    <property type="match status" value="1"/>
</dbReference>
<evidence type="ECO:0000313" key="2">
    <source>
        <dbReference type="Proteomes" id="UP000288079"/>
    </source>
</evidence>
<evidence type="ECO:0000313" key="1">
    <source>
        <dbReference type="EMBL" id="GCB36263.1"/>
    </source>
</evidence>
<accession>A0A401LXM3</accession>
<organism evidence="1 2">
    <name type="scientific">Bacteroides faecalis</name>
    <dbReference type="NCBI Taxonomy" id="2447885"/>
    <lineage>
        <taxon>Bacteria</taxon>
        <taxon>Pseudomonadati</taxon>
        <taxon>Bacteroidota</taxon>
        <taxon>Bacteroidia</taxon>
        <taxon>Bacteroidales</taxon>
        <taxon>Bacteroidaceae</taxon>
        <taxon>Bacteroides</taxon>
    </lineage>
</organism>